<name>A0A1E3G2M0_9BACT</name>
<gene>
    <name evidence="1" type="ORF">A4H02_04550</name>
</gene>
<comment type="caution">
    <text evidence="1">The sequence shown here is derived from an EMBL/GenBank/DDBJ whole genome shotgun (WGS) entry which is preliminary data.</text>
</comment>
<evidence type="ECO:0000313" key="1">
    <source>
        <dbReference type="EMBL" id="ODN30526.1"/>
    </source>
</evidence>
<accession>A0A1E3G2M0</accession>
<evidence type="ECO:0000313" key="2">
    <source>
        <dbReference type="Proteomes" id="UP000094570"/>
    </source>
</evidence>
<dbReference type="EMBL" id="LWAF01000005">
    <property type="protein sequence ID" value="ODN30526.1"/>
    <property type="molecule type" value="Genomic_DNA"/>
</dbReference>
<proteinExistence type="predicted"/>
<dbReference type="STRING" id="1008305.A4H02_04550"/>
<protein>
    <recommendedName>
        <fullName evidence="3">Xylose isomerase</fullName>
    </recommendedName>
</protein>
<dbReference type="RefSeq" id="WP_069292996.1">
    <property type="nucleotide sequence ID" value="NZ_CP140110.1"/>
</dbReference>
<keyword evidence="2" id="KW-1185">Reference proteome</keyword>
<evidence type="ECO:0008006" key="3">
    <source>
        <dbReference type="Google" id="ProtNLM"/>
    </source>
</evidence>
<reference evidence="2" key="1">
    <citation type="submission" date="2016-04" db="EMBL/GenBank/DDBJ databases">
        <title>The genome sequence project of a novel Fervidobacterium isolate from a hot spring in Thailand.</title>
        <authorList>
            <person name="Gonzalez J.M."/>
            <person name="Cuecas A."/>
            <person name="Kanoksilapatham W."/>
        </authorList>
    </citation>
    <scope>NUCLEOTIDE SEQUENCE [LARGE SCALE GENOMIC DNA]</scope>
    <source>
        <strain evidence="2">FC2004</strain>
    </source>
</reference>
<dbReference type="OrthoDB" id="48140at2"/>
<sequence length="228" mass="26929">MSVKANKKQFIGTTSWLVPGTYYENARLIAQSFDFVELLVYQWDKETKELFEAEKDKLIALHERYGLLYTVHLPTNNFDEVLRVYDYFEGLSHKLSVVNYVLHPYRDPRFHKFVSSAAKVSVENLAERYVLHQRTVFDVGHHLLGVNVDESFIENVVEIHLMGIANGRDHVRLNIPTLESVWKILGDRLFTTEFVCFEIFDLYELIESVRLWEWWKNNAERTTQTHQT</sequence>
<organism evidence="1 2">
    <name type="scientific">Fervidobacterium thailandense</name>
    <dbReference type="NCBI Taxonomy" id="1008305"/>
    <lineage>
        <taxon>Bacteria</taxon>
        <taxon>Thermotogati</taxon>
        <taxon>Thermotogota</taxon>
        <taxon>Thermotogae</taxon>
        <taxon>Thermotogales</taxon>
        <taxon>Fervidobacteriaceae</taxon>
        <taxon>Fervidobacterium</taxon>
    </lineage>
</organism>
<dbReference type="Proteomes" id="UP000094570">
    <property type="component" value="Unassembled WGS sequence"/>
</dbReference>
<dbReference type="NCBIfam" id="NF041277">
    <property type="entry name" value="coba_remo_CbiR"/>
    <property type="match status" value="1"/>
</dbReference>
<dbReference type="AlphaFoldDB" id="A0A1E3G2M0"/>